<sequence length="326" mass="36437">MDRCPVEIVDDIFSRACTDGGLTGCSLASVSKAFHAVSLPHRFQSISVHSAAQIDRLLQRLEDTPHELRRVKHLYVNLPSIESISETRLPPTNACRIERILCLIASDLEMFALCSVENWESLLPVELPALRELTIYASVSASAFTHSLQAPRLERLHIASYHSLPDNIDACITRIAPKLTHLRINGVAQDRPNGNLVDALDVLSQNTPENFGFPKTLQQCIIAQAASRTLWYDNTQYLYTSVASQLERIGAEDTSGRLHVLKISPFKGATMYWDTSSFDHQAAEVKLNWLDRIAGGQGCWDPRHIRVIPKGKERPWEEAMQGLAAF</sequence>
<protein>
    <submittedName>
        <fullName evidence="1">Uncharacterized protein</fullName>
    </submittedName>
</protein>
<name>A0A8K0UDE1_9AGAR</name>
<dbReference type="Proteomes" id="UP000813824">
    <property type="component" value="Unassembled WGS sequence"/>
</dbReference>
<evidence type="ECO:0000313" key="2">
    <source>
        <dbReference type="Proteomes" id="UP000813824"/>
    </source>
</evidence>
<accession>A0A8K0UDE1</accession>
<gene>
    <name evidence="1" type="ORF">BXZ70DRAFT_747504</name>
</gene>
<dbReference type="OrthoDB" id="2748701at2759"/>
<dbReference type="AlphaFoldDB" id="A0A8K0UDE1"/>
<reference evidence="1" key="1">
    <citation type="journal article" date="2021" name="New Phytol.">
        <title>Evolutionary innovations through gain and loss of genes in the ectomycorrhizal Boletales.</title>
        <authorList>
            <person name="Wu G."/>
            <person name="Miyauchi S."/>
            <person name="Morin E."/>
            <person name="Kuo A."/>
            <person name="Drula E."/>
            <person name="Varga T."/>
            <person name="Kohler A."/>
            <person name="Feng B."/>
            <person name="Cao Y."/>
            <person name="Lipzen A."/>
            <person name="Daum C."/>
            <person name="Hundley H."/>
            <person name="Pangilinan J."/>
            <person name="Johnson J."/>
            <person name="Barry K."/>
            <person name="LaButti K."/>
            <person name="Ng V."/>
            <person name="Ahrendt S."/>
            <person name="Min B."/>
            <person name="Choi I.G."/>
            <person name="Park H."/>
            <person name="Plett J.M."/>
            <person name="Magnuson J."/>
            <person name="Spatafora J.W."/>
            <person name="Nagy L.G."/>
            <person name="Henrissat B."/>
            <person name="Grigoriev I.V."/>
            <person name="Yang Z.L."/>
            <person name="Xu J."/>
            <person name="Martin F.M."/>
        </authorList>
    </citation>
    <scope>NUCLEOTIDE SEQUENCE</scope>
    <source>
        <strain evidence="1">KKN 215</strain>
    </source>
</reference>
<proteinExistence type="predicted"/>
<comment type="caution">
    <text evidence="1">The sequence shown here is derived from an EMBL/GenBank/DDBJ whole genome shotgun (WGS) entry which is preliminary data.</text>
</comment>
<evidence type="ECO:0000313" key="1">
    <source>
        <dbReference type="EMBL" id="KAH8073379.1"/>
    </source>
</evidence>
<organism evidence="1 2">
    <name type="scientific">Cristinia sonorae</name>
    <dbReference type="NCBI Taxonomy" id="1940300"/>
    <lineage>
        <taxon>Eukaryota</taxon>
        <taxon>Fungi</taxon>
        <taxon>Dikarya</taxon>
        <taxon>Basidiomycota</taxon>
        <taxon>Agaricomycotina</taxon>
        <taxon>Agaricomycetes</taxon>
        <taxon>Agaricomycetidae</taxon>
        <taxon>Agaricales</taxon>
        <taxon>Pleurotineae</taxon>
        <taxon>Stephanosporaceae</taxon>
        <taxon>Cristinia</taxon>
    </lineage>
</organism>
<dbReference type="EMBL" id="JAEVFJ010000074">
    <property type="protein sequence ID" value="KAH8073379.1"/>
    <property type="molecule type" value="Genomic_DNA"/>
</dbReference>
<keyword evidence="2" id="KW-1185">Reference proteome</keyword>